<dbReference type="Pfam" id="PF02410">
    <property type="entry name" value="RsfS"/>
    <property type="match status" value="1"/>
</dbReference>
<dbReference type="PANTHER" id="PTHR21043:SF0">
    <property type="entry name" value="MITOCHONDRIAL ASSEMBLY OF RIBOSOMAL LARGE SUBUNIT PROTEIN 1"/>
    <property type="match status" value="1"/>
</dbReference>
<evidence type="ECO:0000256" key="1">
    <source>
        <dbReference type="ARBA" id="ARBA00010574"/>
    </source>
</evidence>
<evidence type="ECO:0000313" key="4">
    <source>
        <dbReference type="Proteomes" id="UP000486602"/>
    </source>
</evidence>
<dbReference type="Gene3D" id="3.30.460.10">
    <property type="entry name" value="Beta Polymerase, domain 2"/>
    <property type="match status" value="1"/>
</dbReference>
<comment type="caution">
    <text evidence="3">The sequence shown here is derived from an EMBL/GenBank/DDBJ whole genome shotgun (WGS) entry which is preliminary data.</text>
</comment>
<proteinExistence type="inferred from homology"/>
<comment type="similarity">
    <text evidence="1 2">Belongs to the Iojap/RsfS family.</text>
</comment>
<dbReference type="GO" id="GO:0043023">
    <property type="term" value="F:ribosomal large subunit binding"/>
    <property type="evidence" value="ECO:0007669"/>
    <property type="project" value="TreeGrafter"/>
</dbReference>
<keyword evidence="2" id="KW-0810">Translation regulation</keyword>
<dbReference type="HAMAP" id="MF_01477">
    <property type="entry name" value="Iojap_RsfS"/>
    <property type="match status" value="1"/>
</dbReference>
<keyword evidence="4" id="KW-1185">Reference proteome</keyword>
<dbReference type="SUPFAM" id="SSF81301">
    <property type="entry name" value="Nucleotidyltransferase"/>
    <property type="match status" value="1"/>
</dbReference>
<dbReference type="GO" id="GO:0090071">
    <property type="term" value="P:negative regulation of ribosome biogenesis"/>
    <property type="evidence" value="ECO:0007669"/>
    <property type="project" value="UniProtKB-UniRule"/>
</dbReference>
<evidence type="ECO:0000313" key="3">
    <source>
        <dbReference type="EMBL" id="NEN22406.1"/>
    </source>
</evidence>
<dbReference type="AlphaFoldDB" id="A0A7K3WL85"/>
<dbReference type="InterPro" id="IPR004394">
    <property type="entry name" value="Iojap/RsfS/C7orf30"/>
</dbReference>
<dbReference type="GO" id="GO:0017148">
    <property type="term" value="P:negative regulation of translation"/>
    <property type="evidence" value="ECO:0007669"/>
    <property type="project" value="UniProtKB-UniRule"/>
</dbReference>
<protein>
    <recommendedName>
        <fullName evidence="2">Ribosomal silencing factor RsfS</fullName>
    </recommendedName>
</protein>
<sequence>MVNKNITSSQDLAEAAVRGIQEVKGHEILSIDLRKIHNSVSDFFIICHGTSHVQVDAIARSVEKIIYSETGESPFHKEGKENAEWILLDYFNIVVHIFNEEAREFYNLEKLWADADVKQIEYQF</sequence>
<dbReference type="GO" id="GO:0005737">
    <property type="term" value="C:cytoplasm"/>
    <property type="evidence" value="ECO:0007669"/>
    <property type="project" value="UniProtKB-SubCell"/>
</dbReference>
<comment type="subcellular location">
    <subcellularLocation>
        <location evidence="2">Cytoplasm</location>
    </subcellularLocation>
</comment>
<gene>
    <name evidence="2 3" type="primary">rsfS</name>
    <name evidence="3" type="ORF">G3O08_02680</name>
</gene>
<dbReference type="InterPro" id="IPR043519">
    <property type="entry name" value="NT_sf"/>
</dbReference>
<dbReference type="Proteomes" id="UP000486602">
    <property type="component" value="Unassembled WGS sequence"/>
</dbReference>
<accession>A0A7K3WL85</accession>
<comment type="subunit">
    <text evidence="2">Interacts with ribosomal protein uL14 (rplN).</text>
</comment>
<reference evidence="3 4" key="1">
    <citation type="submission" date="2020-02" db="EMBL/GenBank/DDBJ databases">
        <title>Out from the shadows clarifying the taxonomy of the family Cryomorphaceae and related taxa by utilizing the GTDB taxonomic framework.</title>
        <authorList>
            <person name="Bowman J.P."/>
        </authorList>
    </citation>
    <scope>NUCLEOTIDE SEQUENCE [LARGE SCALE GENOMIC DNA]</scope>
    <source>
        <strain evidence="3 4">QSSC 1-22</strain>
    </source>
</reference>
<dbReference type="NCBIfam" id="TIGR00090">
    <property type="entry name" value="rsfS_iojap_ybeB"/>
    <property type="match status" value="1"/>
</dbReference>
<name>A0A7K3WL85_9FLAO</name>
<organism evidence="3 4">
    <name type="scientific">Cryomorpha ignava</name>
    <dbReference type="NCBI Taxonomy" id="101383"/>
    <lineage>
        <taxon>Bacteria</taxon>
        <taxon>Pseudomonadati</taxon>
        <taxon>Bacteroidota</taxon>
        <taxon>Flavobacteriia</taxon>
        <taxon>Flavobacteriales</taxon>
        <taxon>Cryomorphaceae</taxon>
        <taxon>Cryomorpha</taxon>
    </lineage>
</organism>
<keyword evidence="2" id="KW-0678">Repressor</keyword>
<dbReference type="EMBL" id="JAAGVY010000003">
    <property type="protein sequence ID" value="NEN22406.1"/>
    <property type="molecule type" value="Genomic_DNA"/>
</dbReference>
<dbReference type="PANTHER" id="PTHR21043">
    <property type="entry name" value="IOJAP SUPERFAMILY ORTHOLOG"/>
    <property type="match status" value="1"/>
</dbReference>
<dbReference type="GO" id="GO:0042256">
    <property type="term" value="P:cytosolic ribosome assembly"/>
    <property type="evidence" value="ECO:0007669"/>
    <property type="project" value="UniProtKB-UniRule"/>
</dbReference>
<comment type="function">
    <text evidence="2">Functions as a ribosomal silencing factor. Interacts with ribosomal protein uL14 (rplN), blocking formation of intersubunit bridge B8. Prevents association of the 30S and 50S ribosomal subunits and the formation of functional ribosomes, thus repressing translation.</text>
</comment>
<evidence type="ECO:0000256" key="2">
    <source>
        <dbReference type="HAMAP-Rule" id="MF_01477"/>
    </source>
</evidence>
<dbReference type="RefSeq" id="WP_163283135.1">
    <property type="nucleotide sequence ID" value="NZ_JAAGVY010000003.1"/>
</dbReference>
<keyword evidence="2" id="KW-0963">Cytoplasm</keyword>